<organism evidence="14">
    <name type="scientific">Saccharum hybrid cultivar R570</name>
    <dbReference type="NCBI Taxonomy" id="131158"/>
    <lineage>
        <taxon>Eukaryota</taxon>
        <taxon>Viridiplantae</taxon>
        <taxon>Streptophyta</taxon>
        <taxon>Embryophyta</taxon>
        <taxon>Tracheophyta</taxon>
        <taxon>Spermatophyta</taxon>
        <taxon>Magnoliopsida</taxon>
        <taxon>Liliopsida</taxon>
        <taxon>Poales</taxon>
        <taxon>Poaceae</taxon>
        <taxon>PACMAD clade</taxon>
        <taxon>Panicoideae</taxon>
        <taxon>Andropogonodae</taxon>
        <taxon>Andropogoneae</taxon>
        <taxon>Saccharinae</taxon>
        <taxon>Saccharum</taxon>
        <taxon>Saccharum officinarum species complex</taxon>
    </lineage>
</organism>
<sequence length="403" mass="42943">MAGEEAAEGSGRRHMDLNLHVGLPPLPRPRVRLDTSAASPALMPNSAAPEAPRTSEPEESLVPAAATYSLSNALSALEEHPMLDPIVYSWLDGNSAGGEEYTDAPEPSAPAPVDGLLVARSVRPSRVAAATGMEMVNTSTLGQSTQGAAATAIEAGAPELRFLRVIQISQQHNIVRPGSANLSQSSFEAARGQNLDGGDNSSFDCNICLELARQPVVTSCGHLFCWPCLRDLEKNQWLHAQSSSFERPVCKGEVLKGDITPIYRRGGEEEGGSTANPDLPPRPQAHRREDLRRQLQMAGTEGNAREMARVLRQMFQNQNQGWDATPAGVETTSVPAARQRAGARRQQRQDSNAAQVVLVAPQPSSSVEQLSTSSTAAAVVGEPGPSSRSRRPSESPTIRACLA</sequence>
<dbReference type="PROSITE" id="PS50089">
    <property type="entry name" value="ZF_RING_2"/>
    <property type="match status" value="1"/>
</dbReference>
<keyword evidence="8 11" id="KW-0862">Zinc</keyword>
<feature type="region of interest" description="Disordered" evidence="12">
    <location>
        <begin position="261"/>
        <end position="288"/>
    </location>
</feature>
<evidence type="ECO:0000313" key="14">
    <source>
        <dbReference type="EMBL" id="AGT15935.1"/>
    </source>
</evidence>
<dbReference type="InterPro" id="IPR001841">
    <property type="entry name" value="Znf_RING"/>
</dbReference>
<feature type="region of interest" description="Disordered" evidence="12">
    <location>
        <begin position="1"/>
        <end position="60"/>
    </location>
</feature>
<dbReference type="UniPathway" id="UPA00143"/>
<dbReference type="EC" id="2.3.2.27" evidence="11"/>
<accession>A0A059PZX4</accession>
<dbReference type="InterPro" id="IPR045103">
    <property type="entry name" value="RNF5/RNF185-like"/>
</dbReference>
<comment type="domain">
    <text evidence="11">The RING-type zinc finger domain is responsible for E3 ligase activity.</text>
</comment>
<dbReference type="InterPro" id="IPR017907">
    <property type="entry name" value="Znf_RING_CS"/>
</dbReference>
<comment type="pathway">
    <text evidence="3 11">Protein modification; protein ubiquitination.</text>
</comment>
<dbReference type="PANTHER" id="PTHR12313">
    <property type="entry name" value="E3 UBIQUITIN-PROTEIN LIGASE RNF5-RELATED"/>
    <property type="match status" value="1"/>
</dbReference>
<dbReference type="Pfam" id="PF13445">
    <property type="entry name" value="zf-RING_UBOX"/>
    <property type="match status" value="1"/>
</dbReference>
<evidence type="ECO:0000256" key="1">
    <source>
        <dbReference type="ARBA" id="ARBA00000900"/>
    </source>
</evidence>
<dbReference type="PROSITE" id="PS00518">
    <property type="entry name" value="ZF_RING_1"/>
    <property type="match status" value="1"/>
</dbReference>
<comment type="catalytic activity">
    <reaction evidence="1 11">
        <text>S-ubiquitinyl-[E2 ubiquitin-conjugating enzyme]-L-cysteine + [acceptor protein]-L-lysine = [E2 ubiquitin-conjugating enzyme]-L-cysteine + N(6)-ubiquitinyl-[acceptor protein]-L-lysine.</text>
        <dbReference type="EC" id="2.3.2.27"/>
    </reaction>
</comment>
<dbReference type="AlphaFoldDB" id="A0A059PZX4"/>
<keyword evidence="7 11" id="KW-0833">Ubl conjugation pathway</keyword>
<keyword evidence="5 11" id="KW-0479">Metal-binding</keyword>
<evidence type="ECO:0000256" key="6">
    <source>
        <dbReference type="ARBA" id="ARBA00022771"/>
    </source>
</evidence>
<name>A0A059PZX4_9POAL</name>
<dbReference type="GO" id="GO:0016567">
    <property type="term" value="P:protein ubiquitination"/>
    <property type="evidence" value="ECO:0007669"/>
    <property type="project" value="UniProtKB-UniPathway"/>
</dbReference>
<gene>
    <name evidence="14" type="ORF">SHCRBa_010_J05_R_100</name>
</gene>
<evidence type="ECO:0000256" key="2">
    <source>
        <dbReference type="ARBA" id="ARBA00004308"/>
    </source>
</evidence>
<evidence type="ECO:0000256" key="7">
    <source>
        <dbReference type="ARBA" id="ARBA00022786"/>
    </source>
</evidence>
<dbReference type="GO" id="GO:0008270">
    <property type="term" value="F:zinc ion binding"/>
    <property type="evidence" value="ECO:0007669"/>
    <property type="project" value="UniProtKB-KW"/>
</dbReference>
<keyword evidence="11" id="KW-0256">Endoplasmic reticulum</keyword>
<dbReference type="SMART" id="SM00184">
    <property type="entry name" value="RING"/>
    <property type="match status" value="1"/>
</dbReference>
<evidence type="ECO:0000256" key="3">
    <source>
        <dbReference type="ARBA" id="ARBA00004906"/>
    </source>
</evidence>
<reference evidence="14" key="1">
    <citation type="submission" date="2013-05" db="EMBL/GenBank/DDBJ databases">
        <title>Building the sugarcane genome for biotechnology and identifying evolutionary trends.</title>
        <authorList>
            <person name="De Setta N."/>
            <person name="Monteiro-Vitorello C.B."/>
            <person name="Metcalfe C.J."/>
            <person name="Cruz G.M.Q."/>
            <person name="Del Bem L.E."/>
            <person name="Vicentini R."/>
            <person name="Nogueira F.T.S."/>
            <person name="Campos R.A."/>
            <person name="Nunes S.L."/>
            <person name="Turrini P.C.G."/>
            <person name="Vieira A.P."/>
            <person name="Cruz E.A.O."/>
            <person name="Correa T.C.S."/>
            <person name="Hotta C.T."/>
            <person name="de Mello-Varani A."/>
            <person name="Vautrin S."/>
            <person name="Trindade A.S."/>
            <person name="Vilela M.M."/>
            <person name="Horta C.L."/>
            <person name="Sato P.M."/>
            <person name="de Andrade R.F."/>
            <person name="Nishiyama M.Y."/>
            <person name="Cardoso-Silva C.B."/>
            <person name="Scortecci K.C."/>
            <person name="Garcia A.A.F."/>
            <person name="Carneiro M.S."/>
            <person name="Kim C."/>
            <person name="Paterson A.H."/>
            <person name="Berges H."/>
            <person name="D'Hont A."/>
            <person name="de-Souza A.P."/>
            <person name="Souza G.M."/>
            <person name="Vincentz M."/>
            <person name="Kitajima J.P."/>
            <person name="Van Sluys M.-A."/>
        </authorList>
    </citation>
    <scope>NUCLEOTIDE SEQUENCE</scope>
</reference>
<dbReference type="GO" id="GO:0006511">
    <property type="term" value="P:ubiquitin-dependent protein catabolic process"/>
    <property type="evidence" value="ECO:0007669"/>
    <property type="project" value="UniProtKB-UniRule"/>
</dbReference>
<keyword evidence="4 11" id="KW-0808">Transferase</keyword>
<feature type="compositionally biased region" description="Low complexity" evidence="12">
    <location>
        <begin position="364"/>
        <end position="374"/>
    </location>
</feature>
<dbReference type="Gene3D" id="3.30.40.10">
    <property type="entry name" value="Zinc/RING finger domain, C3HC4 (zinc finger)"/>
    <property type="match status" value="1"/>
</dbReference>
<evidence type="ECO:0000259" key="13">
    <source>
        <dbReference type="PROSITE" id="PS50089"/>
    </source>
</evidence>
<dbReference type="InterPro" id="IPR027370">
    <property type="entry name" value="Znf-RING_euk"/>
</dbReference>
<dbReference type="EMBL" id="KF184706">
    <property type="protein sequence ID" value="AGT15935.1"/>
    <property type="molecule type" value="Genomic_DNA"/>
</dbReference>
<keyword evidence="6 10" id="KW-0863">Zinc-finger</keyword>
<feature type="region of interest" description="Disordered" evidence="12">
    <location>
        <begin position="362"/>
        <end position="403"/>
    </location>
</feature>
<evidence type="ECO:0000256" key="10">
    <source>
        <dbReference type="PROSITE-ProRule" id="PRU00175"/>
    </source>
</evidence>
<evidence type="ECO:0000256" key="9">
    <source>
        <dbReference type="ARBA" id="ARBA00023136"/>
    </source>
</evidence>
<evidence type="ECO:0000256" key="11">
    <source>
        <dbReference type="RuleBase" id="RU369090"/>
    </source>
</evidence>
<evidence type="ECO:0000256" key="5">
    <source>
        <dbReference type="ARBA" id="ARBA00022723"/>
    </source>
</evidence>
<keyword evidence="9" id="KW-0472">Membrane</keyword>
<evidence type="ECO:0000256" key="4">
    <source>
        <dbReference type="ARBA" id="ARBA00022679"/>
    </source>
</evidence>
<feature type="domain" description="RING-type" evidence="13">
    <location>
        <begin position="205"/>
        <end position="251"/>
    </location>
</feature>
<dbReference type="GO" id="GO:0005789">
    <property type="term" value="C:endoplasmic reticulum membrane"/>
    <property type="evidence" value="ECO:0007669"/>
    <property type="project" value="UniProtKB-SubCell"/>
</dbReference>
<evidence type="ECO:0000256" key="8">
    <source>
        <dbReference type="ARBA" id="ARBA00022833"/>
    </source>
</evidence>
<dbReference type="InterPro" id="IPR013083">
    <property type="entry name" value="Znf_RING/FYVE/PHD"/>
</dbReference>
<proteinExistence type="predicted"/>
<protein>
    <recommendedName>
        <fullName evidence="11">E3 ubiquitin-protein ligase RMA</fullName>
        <ecNumber evidence="11">2.3.2.27</ecNumber>
    </recommendedName>
    <alternativeName>
        <fullName evidence="11">Protein RING membrane-anchor</fullName>
    </alternativeName>
    <alternativeName>
        <fullName evidence="11">RING-type E3 ubiquitin transferase RMA</fullName>
    </alternativeName>
</protein>
<comment type="subcellular location">
    <subcellularLocation>
        <location evidence="2">Endomembrane system</location>
    </subcellularLocation>
    <subcellularLocation>
        <location evidence="11">Endoplasmic reticulum membrane</location>
        <topology evidence="11">Single-pass type IV membrane protein</topology>
    </subcellularLocation>
</comment>
<dbReference type="SUPFAM" id="SSF57850">
    <property type="entry name" value="RING/U-box"/>
    <property type="match status" value="1"/>
</dbReference>
<comment type="function">
    <text evidence="11">E3 ubiquitin-protein ligase.</text>
</comment>
<dbReference type="GO" id="GO:0061630">
    <property type="term" value="F:ubiquitin protein ligase activity"/>
    <property type="evidence" value="ECO:0007669"/>
    <property type="project" value="UniProtKB-UniRule"/>
</dbReference>
<evidence type="ECO:0000256" key="12">
    <source>
        <dbReference type="SAM" id="MobiDB-lite"/>
    </source>
</evidence>